<name>Q47QV0_THEFY</name>
<proteinExistence type="predicted"/>
<evidence type="ECO:0000256" key="1">
    <source>
        <dbReference type="SAM" id="MobiDB-lite"/>
    </source>
</evidence>
<protein>
    <submittedName>
        <fullName evidence="2">Uncharacterized protein</fullName>
    </submittedName>
</protein>
<feature type="compositionally biased region" description="Polar residues" evidence="1">
    <location>
        <begin position="182"/>
        <end position="198"/>
    </location>
</feature>
<dbReference type="KEGG" id="tfu:Tfu_1129"/>
<feature type="region of interest" description="Disordered" evidence="1">
    <location>
        <begin position="182"/>
        <end position="224"/>
    </location>
</feature>
<gene>
    <name evidence="2" type="ordered locus">Tfu_1129</name>
</gene>
<dbReference type="HOGENOM" id="CLU_1234515_0_0_11"/>
<feature type="compositionally biased region" description="Low complexity" evidence="1">
    <location>
        <begin position="208"/>
        <end position="224"/>
    </location>
</feature>
<feature type="region of interest" description="Disordered" evidence="1">
    <location>
        <begin position="1"/>
        <end position="48"/>
    </location>
</feature>
<organism evidence="2">
    <name type="scientific">Thermobifida fusca (strain YX)</name>
    <dbReference type="NCBI Taxonomy" id="269800"/>
    <lineage>
        <taxon>Bacteria</taxon>
        <taxon>Bacillati</taxon>
        <taxon>Actinomycetota</taxon>
        <taxon>Actinomycetes</taxon>
        <taxon>Streptosporangiales</taxon>
        <taxon>Nocardiopsidaceae</taxon>
        <taxon>Thermobifida</taxon>
    </lineage>
</organism>
<reference evidence="2" key="1">
    <citation type="submission" date="2005-07" db="EMBL/GenBank/DDBJ databases">
        <title>Complete sequence of Thermobifida fusca YX.</title>
        <authorList>
            <consortium name="US DOE Joint Genome Institute"/>
            <person name="Copeland A."/>
            <person name="Lucas S."/>
            <person name="Lapidus A."/>
            <person name="Barry K."/>
            <person name="Detter J.C."/>
            <person name="Glavina T."/>
            <person name="Hammon N."/>
            <person name="Israni S."/>
            <person name="Pitluck S."/>
            <person name="Di Bartolo G."/>
            <person name="Chain P."/>
            <person name="Schmutz J."/>
            <person name="Larimer F."/>
            <person name="Land M."/>
            <person name="Lykidis A."/>
            <person name="Richardson P."/>
        </authorList>
    </citation>
    <scope>NUCLEOTIDE SEQUENCE</scope>
    <source>
        <strain evidence="2">YX</strain>
    </source>
</reference>
<dbReference type="STRING" id="269800.Tfu_1129"/>
<dbReference type="EMBL" id="CP000088">
    <property type="protein sequence ID" value="AAZ55167.1"/>
    <property type="molecule type" value="Genomic_DNA"/>
</dbReference>
<accession>Q47QV0</accession>
<evidence type="ECO:0000313" key="2">
    <source>
        <dbReference type="EMBL" id="AAZ55167.1"/>
    </source>
</evidence>
<sequence>MVRCGRSRPPPPFRNARDYARPTSPYSEIGGRGPNQVPSDSPGRLVSHPGLSGPFRIMAFSDRSPLAHAEHMMGNLSLAHLKIYSDATLSSVRCRRRPCLDVNPLKILHEARGELSRSRALTGVNPAAAAVTRELASRSPFPGASPVTATRPAATALRSLGLPSQSWCVTFRTDTSVTWVSSRLNGSPSSQVSRTTGCSREGSRASTAVSADASQACSSSSSTR</sequence>
<dbReference type="AlphaFoldDB" id="Q47QV0"/>